<dbReference type="PRINTS" id="PR00412">
    <property type="entry name" value="EPOXHYDRLASE"/>
</dbReference>
<feature type="domain" description="AB hydrolase-1" evidence="2">
    <location>
        <begin position="26"/>
        <end position="135"/>
    </location>
</feature>
<dbReference type="SUPFAM" id="SSF53474">
    <property type="entry name" value="alpha/beta-Hydrolases"/>
    <property type="match status" value="1"/>
</dbReference>
<accession>A0ABY5D573</accession>
<proteinExistence type="predicted"/>
<evidence type="ECO:0000313" key="3">
    <source>
        <dbReference type="EMBL" id="USY18369.1"/>
    </source>
</evidence>
<dbReference type="InterPro" id="IPR000639">
    <property type="entry name" value="Epox_hydrolase-like"/>
</dbReference>
<organism evidence="3 4">
    <name type="scientific">Nocardiopsis exhalans</name>
    <dbReference type="NCBI Taxonomy" id="163604"/>
    <lineage>
        <taxon>Bacteria</taxon>
        <taxon>Bacillati</taxon>
        <taxon>Actinomycetota</taxon>
        <taxon>Actinomycetes</taxon>
        <taxon>Streptosporangiales</taxon>
        <taxon>Nocardiopsidaceae</taxon>
        <taxon>Nocardiopsis</taxon>
    </lineage>
</organism>
<dbReference type="PANTHER" id="PTHR43798:SF31">
    <property type="entry name" value="AB HYDROLASE SUPERFAMILY PROTEIN YCLE"/>
    <property type="match status" value="1"/>
</dbReference>
<dbReference type="EMBL" id="CP099837">
    <property type="protein sequence ID" value="USY18369.1"/>
    <property type="molecule type" value="Genomic_DNA"/>
</dbReference>
<dbReference type="PANTHER" id="PTHR43798">
    <property type="entry name" value="MONOACYLGLYCEROL LIPASE"/>
    <property type="match status" value="1"/>
</dbReference>
<dbReference type="InterPro" id="IPR050266">
    <property type="entry name" value="AB_hydrolase_sf"/>
</dbReference>
<dbReference type="InterPro" id="IPR029058">
    <property type="entry name" value="AB_hydrolase_fold"/>
</dbReference>
<protein>
    <submittedName>
        <fullName evidence="3">Alpha/beta fold hydrolase</fullName>
    </submittedName>
</protein>
<dbReference type="PRINTS" id="PR00111">
    <property type="entry name" value="ABHYDROLASE"/>
</dbReference>
<keyword evidence="1 3" id="KW-0378">Hydrolase</keyword>
<dbReference type="InterPro" id="IPR000073">
    <property type="entry name" value="AB_hydrolase_1"/>
</dbReference>
<keyword evidence="4" id="KW-1185">Reference proteome</keyword>
<gene>
    <name evidence="3" type="ORF">NE857_24065</name>
</gene>
<dbReference type="RefSeq" id="WP_254417769.1">
    <property type="nucleotide sequence ID" value="NZ_BAAAJB010000035.1"/>
</dbReference>
<evidence type="ECO:0000313" key="4">
    <source>
        <dbReference type="Proteomes" id="UP001055940"/>
    </source>
</evidence>
<sequence>MTANLVGDVTMRYTDLPSPAPTDSVPVLLLHGFGTDFDMNWRAAGWPRALEAAGRRVIGPDLRGHGASDKPTDSGLYLPEHFVADILAMLDDLGVTSVDVVGYSMGSRLAWELALTAPDRVRRLVLGGFGPANALAGLDTAEPGAGDSPFDHVYRTVAALPGNDAAALAACVRGQASRPFQEEPRPQGIPMLLVSGVKDTVAEGAAELAERCGASFVEIPGRDHANAVSSRVFKQAVAAFLEEGQER</sequence>
<dbReference type="Gene3D" id="3.40.50.1820">
    <property type="entry name" value="alpha/beta hydrolase"/>
    <property type="match status" value="1"/>
</dbReference>
<dbReference type="GO" id="GO:0016787">
    <property type="term" value="F:hydrolase activity"/>
    <property type="evidence" value="ECO:0007669"/>
    <property type="project" value="UniProtKB-KW"/>
</dbReference>
<evidence type="ECO:0000256" key="1">
    <source>
        <dbReference type="ARBA" id="ARBA00022801"/>
    </source>
</evidence>
<name>A0ABY5D573_9ACTN</name>
<evidence type="ECO:0000259" key="2">
    <source>
        <dbReference type="Pfam" id="PF00561"/>
    </source>
</evidence>
<reference evidence="3" key="1">
    <citation type="submission" date="2022-06" db="EMBL/GenBank/DDBJ databases">
        <authorList>
            <person name="Ping M."/>
        </authorList>
    </citation>
    <scope>NUCLEOTIDE SEQUENCE</scope>
    <source>
        <strain evidence="3">JCM11759T</strain>
    </source>
</reference>
<dbReference type="Proteomes" id="UP001055940">
    <property type="component" value="Chromosome"/>
</dbReference>
<dbReference type="Pfam" id="PF00561">
    <property type="entry name" value="Abhydrolase_1"/>
    <property type="match status" value="1"/>
</dbReference>